<evidence type="ECO:0000256" key="8">
    <source>
        <dbReference type="ARBA" id="ARBA00023077"/>
    </source>
</evidence>
<accession>A0A4Q1CAB0</accession>
<feature type="signal peptide" evidence="11">
    <location>
        <begin position="1"/>
        <end position="24"/>
    </location>
</feature>
<dbReference type="SUPFAM" id="SSF56935">
    <property type="entry name" value="Porins"/>
    <property type="match status" value="1"/>
</dbReference>
<gene>
    <name evidence="13" type="ORF">ESB00_08000</name>
</gene>
<evidence type="ECO:0000256" key="9">
    <source>
        <dbReference type="ARBA" id="ARBA00023136"/>
    </source>
</evidence>
<dbReference type="PANTHER" id="PTHR32552:SF81">
    <property type="entry name" value="TONB-DEPENDENT OUTER MEMBRANE RECEPTOR"/>
    <property type="match status" value="1"/>
</dbReference>
<dbReference type="Gene3D" id="2.40.170.20">
    <property type="entry name" value="TonB-dependent receptor, beta-barrel domain"/>
    <property type="match status" value="1"/>
</dbReference>
<keyword evidence="13" id="KW-0675">Receptor</keyword>
<comment type="subcellular location">
    <subcellularLocation>
        <location evidence="1">Cell outer membrane</location>
        <topology evidence="1">Multi-pass membrane protein</topology>
    </subcellularLocation>
</comment>
<protein>
    <submittedName>
        <fullName evidence="13">TonB-dependent receptor</fullName>
    </submittedName>
</protein>
<feature type="chain" id="PRO_5020183244" evidence="11">
    <location>
        <begin position="25"/>
        <end position="668"/>
    </location>
</feature>
<keyword evidence="7" id="KW-0406">Ion transport</keyword>
<evidence type="ECO:0000256" key="4">
    <source>
        <dbReference type="ARBA" id="ARBA00022496"/>
    </source>
</evidence>
<dbReference type="Pfam" id="PF00593">
    <property type="entry name" value="TonB_dep_Rec_b-barrel"/>
    <property type="match status" value="1"/>
</dbReference>
<evidence type="ECO:0000259" key="12">
    <source>
        <dbReference type="Pfam" id="PF00593"/>
    </source>
</evidence>
<evidence type="ECO:0000256" key="2">
    <source>
        <dbReference type="ARBA" id="ARBA00022448"/>
    </source>
</evidence>
<dbReference type="InterPro" id="IPR039426">
    <property type="entry name" value="TonB-dep_rcpt-like"/>
</dbReference>
<dbReference type="OrthoDB" id="179945at2"/>
<dbReference type="GO" id="GO:0009279">
    <property type="term" value="C:cell outer membrane"/>
    <property type="evidence" value="ECO:0007669"/>
    <property type="project" value="UniProtKB-SubCell"/>
</dbReference>
<dbReference type="AlphaFoldDB" id="A0A4Q1CAB0"/>
<keyword evidence="6" id="KW-0408">Iron</keyword>
<evidence type="ECO:0000256" key="6">
    <source>
        <dbReference type="ARBA" id="ARBA00023004"/>
    </source>
</evidence>
<keyword evidence="11" id="KW-0732">Signal</keyword>
<evidence type="ECO:0000256" key="1">
    <source>
        <dbReference type="ARBA" id="ARBA00004571"/>
    </source>
</evidence>
<keyword evidence="14" id="KW-1185">Reference proteome</keyword>
<keyword evidence="9" id="KW-0472">Membrane</keyword>
<evidence type="ECO:0000256" key="3">
    <source>
        <dbReference type="ARBA" id="ARBA00022452"/>
    </source>
</evidence>
<evidence type="ECO:0000256" key="10">
    <source>
        <dbReference type="ARBA" id="ARBA00023237"/>
    </source>
</evidence>
<dbReference type="PANTHER" id="PTHR32552">
    <property type="entry name" value="FERRICHROME IRON RECEPTOR-RELATED"/>
    <property type="match status" value="1"/>
</dbReference>
<dbReference type="Proteomes" id="UP000290218">
    <property type="component" value="Unassembled WGS sequence"/>
</dbReference>
<keyword evidence="4" id="KW-0410">Iron transport</keyword>
<dbReference type="GO" id="GO:0006826">
    <property type="term" value="P:iron ion transport"/>
    <property type="evidence" value="ECO:0007669"/>
    <property type="project" value="UniProtKB-KW"/>
</dbReference>
<keyword evidence="8" id="KW-0798">TonB box</keyword>
<evidence type="ECO:0000256" key="5">
    <source>
        <dbReference type="ARBA" id="ARBA00022692"/>
    </source>
</evidence>
<evidence type="ECO:0000313" key="13">
    <source>
        <dbReference type="EMBL" id="RXK55816.1"/>
    </source>
</evidence>
<sequence>MKSQSFRVLPLVPLIAALSAGLLAEEVQKLPDMQVARPVTKDVLVTLTDVPSGLDGDAGLVDLARRTAGFTVSDAGARGFGTITTLRGLGNTPFFGDSSAPVYLDDIPLATAATFPTGLFDFTSVAVHRGPQANTLFGRAADAGVIQFTSARPQSGTQSRASVTAGDHGLFAASATLLSAPTADTDVTAGFGYSQRDGYIRNTTLNQTVDDRESLSARVKFTHRPVAGTEVSLHLLGSRTRDGAQALVPLGGPFFAVQRGQEGRADTDFAAAALGFSRDLATGTLSSTTSYSNWELSPYSNRLVVFGGFDFDSVMTQTQRTFAEELRFVAANWSAGTFWSTARTRGSTDRIFSGFPIERSSFTTDADTLAVFGRGDFTVAEGWTLQPGLRAERAEKDFERIETIPGSTIIRRGEDWSALLPSLAATRKLDETTDLTLSLGRGFKAGGFSAFTGRADLAAFGPQRAWTAEAAYRTTDKENNVSYTARAYASRVTGYQIERSFAVPNSFTDEYLVVNADETRVLGFELESVWKPGADWTVQLAASVSRAELRDFTDPFTGTSYSGNQAPYAPTGNGALRVDYRPGTGFFAGAGVSWTGTTYYDEQESAMFAQRSYTLIEAEAGYAFARGEVRIFGRNLGDEEYYSAITPGVGHATPGAPLSWGVELSVGW</sequence>
<keyword evidence="3" id="KW-1134">Transmembrane beta strand</keyword>
<dbReference type="InterPro" id="IPR000531">
    <property type="entry name" value="Beta-barrel_TonB"/>
</dbReference>
<keyword evidence="10" id="KW-0998">Cell outer membrane</keyword>
<dbReference type="InterPro" id="IPR036942">
    <property type="entry name" value="Beta-barrel_TonB_sf"/>
</dbReference>
<proteinExistence type="predicted"/>
<keyword evidence="2" id="KW-0813">Transport</keyword>
<evidence type="ECO:0000313" key="14">
    <source>
        <dbReference type="Proteomes" id="UP000290218"/>
    </source>
</evidence>
<dbReference type="EMBL" id="SDHX01000001">
    <property type="protein sequence ID" value="RXK55816.1"/>
    <property type="molecule type" value="Genomic_DNA"/>
</dbReference>
<comment type="caution">
    <text evidence="13">The sequence shown here is derived from an EMBL/GenBank/DDBJ whole genome shotgun (WGS) entry which is preliminary data.</text>
</comment>
<reference evidence="13 14" key="1">
    <citation type="submission" date="2019-01" db="EMBL/GenBank/DDBJ databases">
        <title>Lacunisphaera sp. strain TWA-58.</title>
        <authorList>
            <person name="Chen W.-M."/>
        </authorList>
    </citation>
    <scope>NUCLEOTIDE SEQUENCE [LARGE SCALE GENOMIC DNA]</scope>
    <source>
        <strain evidence="13 14">TWA-58</strain>
    </source>
</reference>
<name>A0A4Q1CAB0_9BACT</name>
<organism evidence="13 14">
    <name type="scientific">Oleiharenicola lentus</name>
    <dbReference type="NCBI Taxonomy" id="2508720"/>
    <lineage>
        <taxon>Bacteria</taxon>
        <taxon>Pseudomonadati</taxon>
        <taxon>Verrucomicrobiota</taxon>
        <taxon>Opitutia</taxon>
        <taxon>Opitutales</taxon>
        <taxon>Opitutaceae</taxon>
        <taxon>Oleiharenicola</taxon>
    </lineage>
</organism>
<evidence type="ECO:0000256" key="11">
    <source>
        <dbReference type="SAM" id="SignalP"/>
    </source>
</evidence>
<keyword evidence="5" id="KW-0812">Transmembrane</keyword>
<evidence type="ECO:0000256" key="7">
    <source>
        <dbReference type="ARBA" id="ARBA00023065"/>
    </source>
</evidence>
<feature type="domain" description="TonB-dependent receptor-like beta-barrel" evidence="12">
    <location>
        <begin position="259"/>
        <end position="636"/>
    </location>
</feature>